<dbReference type="Gene3D" id="3.30.450.20">
    <property type="entry name" value="PAS domain"/>
    <property type="match status" value="2"/>
</dbReference>
<keyword evidence="5 9" id="KW-1133">Transmembrane helix</keyword>
<evidence type="ECO:0000256" key="2">
    <source>
        <dbReference type="ARBA" id="ARBA00022475"/>
    </source>
</evidence>
<accession>A0A974BM65</accession>
<comment type="caution">
    <text evidence="12">The sequence shown here is derived from an EMBL/GenBank/DDBJ whole genome shotgun (WGS) entry which is preliminary data.</text>
</comment>
<dbReference type="SMART" id="SM00304">
    <property type="entry name" value="HAMP"/>
    <property type="match status" value="1"/>
</dbReference>
<evidence type="ECO:0000313" key="12">
    <source>
        <dbReference type="EMBL" id="NYB75401.1"/>
    </source>
</evidence>
<evidence type="ECO:0000256" key="9">
    <source>
        <dbReference type="SAM" id="Phobius"/>
    </source>
</evidence>
<dbReference type="Pfam" id="PF02743">
    <property type="entry name" value="dCache_1"/>
    <property type="match status" value="1"/>
</dbReference>
<evidence type="ECO:0000256" key="6">
    <source>
        <dbReference type="ARBA" id="ARBA00023136"/>
    </source>
</evidence>
<keyword evidence="3" id="KW-0145">Chemotaxis</keyword>
<protein>
    <submittedName>
        <fullName evidence="12">Methyl-accepting chemotaxis protein</fullName>
    </submittedName>
</protein>
<dbReference type="SUPFAM" id="SSF103190">
    <property type="entry name" value="Sensory domain-like"/>
    <property type="match status" value="1"/>
</dbReference>
<dbReference type="CDD" id="cd18773">
    <property type="entry name" value="PDC1_HK_sensor"/>
    <property type="match status" value="1"/>
</dbReference>
<dbReference type="PROSITE" id="PS50885">
    <property type="entry name" value="HAMP"/>
    <property type="match status" value="1"/>
</dbReference>
<dbReference type="InterPro" id="IPR004090">
    <property type="entry name" value="Chemotax_Me-accpt_rcpt"/>
</dbReference>
<dbReference type="GO" id="GO:0004888">
    <property type="term" value="F:transmembrane signaling receptor activity"/>
    <property type="evidence" value="ECO:0007669"/>
    <property type="project" value="InterPro"/>
</dbReference>
<dbReference type="SUPFAM" id="SSF58104">
    <property type="entry name" value="Methyl-accepting chemotaxis protein (MCP) signaling domain"/>
    <property type="match status" value="1"/>
</dbReference>
<dbReference type="Proteomes" id="UP000611629">
    <property type="component" value="Unassembled WGS sequence"/>
</dbReference>
<dbReference type="Gene3D" id="1.10.287.950">
    <property type="entry name" value="Methyl-accepting chemotaxis protein"/>
    <property type="match status" value="1"/>
</dbReference>
<dbReference type="PANTHER" id="PTHR43531">
    <property type="entry name" value="PROTEIN ICFG"/>
    <property type="match status" value="1"/>
</dbReference>
<dbReference type="PANTHER" id="PTHR43531:SF11">
    <property type="entry name" value="METHYL-ACCEPTING CHEMOTAXIS PROTEIN 3"/>
    <property type="match status" value="1"/>
</dbReference>
<keyword evidence="4 9" id="KW-0812">Transmembrane</keyword>
<dbReference type="InterPro" id="IPR029151">
    <property type="entry name" value="Sensor-like_sf"/>
</dbReference>
<dbReference type="PROSITE" id="PS50111">
    <property type="entry name" value="CHEMOTAXIS_TRANSDUC_2"/>
    <property type="match status" value="1"/>
</dbReference>
<gene>
    <name evidence="12" type="ORF">HZF24_14730</name>
</gene>
<evidence type="ECO:0000313" key="13">
    <source>
        <dbReference type="Proteomes" id="UP000611629"/>
    </source>
</evidence>
<proteinExistence type="inferred from homology"/>
<keyword evidence="6 9" id="KW-0472">Membrane</keyword>
<comment type="similarity">
    <text evidence="7">Belongs to the methyl-accepting chemotaxis (MCP) protein family.</text>
</comment>
<dbReference type="CDD" id="cd11386">
    <property type="entry name" value="MCP_signal"/>
    <property type="match status" value="1"/>
</dbReference>
<evidence type="ECO:0000256" key="8">
    <source>
        <dbReference type="PROSITE-ProRule" id="PRU00284"/>
    </source>
</evidence>
<sequence>MKINKFQTLRFKLSLIIILFALVPVLIISFITINRMQVNTVSEQKKSAEKQLSLVSDNVDVVFSDMQNNVSYFAGSKTVRLADRTITSYTSNTGTKSMTPSKSSGVEKDIYESFREFGETHPNYQYVYMGTEQGGYIQYPEGNMDGAFDPRQRPWYPDAVANPDKPVLGSPYYFATDDIVIIGASQAIKNTSGKVIGVMAMDMSLDSLTSMFEKASRDFYGYYMLVGADGTILSDPNNKENNFKNISEVYDSQFAAAVTSNADFEKVKIDGKDYLIKSIYSESTGWNYVSVVDEYAVRGVVRNTGKFVYLSMAVIFAVAAAFALIAGNSISKPVNAVVKSANDVAGGNFNVRIDVKSTGEIGLLIDSFKHIGKTLSTYKSYIEEISHILNQIADGNMNFKLESDYIGEFSKIKDALLNISKTLTQTLAEIKVASDQIASGSDQVAAGAQALSQGSTEQASSIQELSATIQDISSQIDDNAKTAQNANVLSSQAGEGVMEANSDMQQLMKAMQEINDKSNEVSNIIKTIDNIAFQTNILALNAAVEAARAGSAGKGFAVVADEVRNLAQKSAEAAKDTTLLISDTVQAISKGTQIAEKTASSLNAVVEKTGSLTSLIKGISQASIHQAEGSNQIAIGIEQISAVVQTNSATSEESAAASQELSSQAVILNELVNKFNLNEEATEETTQKA</sequence>
<dbReference type="EMBL" id="JACBNQ010000021">
    <property type="protein sequence ID" value="NYB75401.1"/>
    <property type="molecule type" value="Genomic_DNA"/>
</dbReference>
<reference evidence="12" key="1">
    <citation type="submission" date="2020-07" db="EMBL/GenBank/DDBJ databases">
        <title>Genomic analysis of a strain of Sedimentibacter Hydroxybenzoicus DSM7310.</title>
        <authorList>
            <person name="Ma S."/>
        </authorList>
    </citation>
    <scope>NUCLEOTIDE SEQUENCE</scope>
    <source>
        <strain evidence="12">DSM 7310</strain>
    </source>
</reference>
<dbReference type="InterPro" id="IPR051310">
    <property type="entry name" value="MCP_chemotaxis"/>
</dbReference>
<evidence type="ECO:0000259" key="10">
    <source>
        <dbReference type="PROSITE" id="PS50111"/>
    </source>
</evidence>
<dbReference type="Pfam" id="PF00672">
    <property type="entry name" value="HAMP"/>
    <property type="match status" value="1"/>
</dbReference>
<dbReference type="InterPro" id="IPR033479">
    <property type="entry name" value="dCache_1"/>
</dbReference>
<dbReference type="Gene3D" id="6.10.340.10">
    <property type="match status" value="1"/>
</dbReference>
<evidence type="ECO:0000256" key="1">
    <source>
        <dbReference type="ARBA" id="ARBA00004651"/>
    </source>
</evidence>
<feature type="transmembrane region" description="Helical" evidence="9">
    <location>
        <begin position="12"/>
        <end position="33"/>
    </location>
</feature>
<feature type="transmembrane region" description="Helical" evidence="9">
    <location>
        <begin position="307"/>
        <end position="326"/>
    </location>
</feature>
<keyword evidence="8" id="KW-0807">Transducer</keyword>
<dbReference type="InterPro" id="IPR003660">
    <property type="entry name" value="HAMP_dom"/>
</dbReference>
<feature type="domain" description="HAMP" evidence="11">
    <location>
        <begin position="328"/>
        <end position="380"/>
    </location>
</feature>
<dbReference type="CDD" id="cd06225">
    <property type="entry name" value="HAMP"/>
    <property type="match status" value="1"/>
</dbReference>
<evidence type="ECO:0000256" key="3">
    <source>
        <dbReference type="ARBA" id="ARBA00022500"/>
    </source>
</evidence>
<dbReference type="Pfam" id="PF00015">
    <property type="entry name" value="MCPsignal"/>
    <property type="match status" value="1"/>
</dbReference>
<dbReference type="GO" id="GO:0006935">
    <property type="term" value="P:chemotaxis"/>
    <property type="evidence" value="ECO:0007669"/>
    <property type="project" value="UniProtKB-KW"/>
</dbReference>
<dbReference type="AlphaFoldDB" id="A0A974BM65"/>
<dbReference type="SMART" id="SM00283">
    <property type="entry name" value="MA"/>
    <property type="match status" value="1"/>
</dbReference>
<keyword evidence="13" id="KW-1185">Reference proteome</keyword>
<evidence type="ECO:0000256" key="7">
    <source>
        <dbReference type="ARBA" id="ARBA00029447"/>
    </source>
</evidence>
<dbReference type="InterPro" id="IPR004089">
    <property type="entry name" value="MCPsignal_dom"/>
</dbReference>
<dbReference type="GO" id="GO:0007165">
    <property type="term" value="P:signal transduction"/>
    <property type="evidence" value="ECO:0007669"/>
    <property type="project" value="UniProtKB-KW"/>
</dbReference>
<dbReference type="RefSeq" id="WP_179239107.1">
    <property type="nucleotide sequence ID" value="NZ_JACBNQ010000021.1"/>
</dbReference>
<evidence type="ECO:0000259" key="11">
    <source>
        <dbReference type="PROSITE" id="PS50885"/>
    </source>
</evidence>
<evidence type="ECO:0000256" key="5">
    <source>
        <dbReference type="ARBA" id="ARBA00022989"/>
    </source>
</evidence>
<organism evidence="12 13">
    <name type="scientific">Sedimentibacter hydroxybenzoicus DSM 7310</name>
    <dbReference type="NCBI Taxonomy" id="1123245"/>
    <lineage>
        <taxon>Bacteria</taxon>
        <taxon>Bacillati</taxon>
        <taxon>Bacillota</taxon>
        <taxon>Tissierellia</taxon>
        <taxon>Sedimentibacter</taxon>
    </lineage>
</organism>
<comment type="subcellular location">
    <subcellularLocation>
        <location evidence="1">Cell membrane</location>
        <topology evidence="1">Multi-pass membrane protein</topology>
    </subcellularLocation>
</comment>
<dbReference type="GO" id="GO:0005886">
    <property type="term" value="C:plasma membrane"/>
    <property type="evidence" value="ECO:0007669"/>
    <property type="project" value="UniProtKB-SubCell"/>
</dbReference>
<feature type="domain" description="Methyl-accepting transducer" evidence="10">
    <location>
        <begin position="433"/>
        <end position="662"/>
    </location>
</feature>
<name>A0A974BM65_SEDHY</name>
<dbReference type="PRINTS" id="PR00260">
    <property type="entry name" value="CHEMTRNSDUCR"/>
</dbReference>
<keyword evidence="2" id="KW-1003">Cell membrane</keyword>
<evidence type="ECO:0000256" key="4">
    <source>
        <dbReference type="ARBA" id="ARBA00022692"/>
    </source>
</evidence>